<proteinExistence type="predicted"/>
<name>A0A0A9E039_ARUDO</name>
<dbReference type="AlphaFoldDB" id="A0A0A9E039"/>
<sequence length="56" mass="5958">MADDPDGRVLPGLPAVGEACEHEMAEAFLGFSVCALGISHHLHPACFPVQSSESWH</sequence>
<reference evidence="1" key="1">
    <citation type="submission" date="2014-09" db="EMBL/GenBank/DDBJ databases">
        <authorList>
            <person name="Magalhaes I.L.F."/>
            <person name="Oliveira U."/>
            <person name="Santos F.R."/>
            <person name="Vidigal T.H.D.A."/>
            <person name="Brescovit A.D."/>
            <person name="Santos A.J."/>
        </authorList>
    </citation>
    <scope>NUCLEOTIDE SEQUENCE</scope>
    <source>
        <tissue evidence="1">Shoot tissue taken approximately 20 cm above the soil surface</tissue>
    </source>
</reference>
<accession>A0A0A9E039</accession>
<protein>
    <submittedName>
        <fullName evidence="1">Uncharacterized protein</fullName>
    </submittedName>
</protein>
<evidence type="ECO:0000313" key="1">
    <source>
        <dbReference type="EMBL" id="JAD91290.1"/>
    </source>
</evidence>
<dbReference type="EMBL" id="GBRH01206605">
    <property type="protein sequence ID" value="JAD91290.1"/>
    <property type="molecule type" value="Transcribed_RNA"/>
</dbReference>
<organism evidence="1">
    <name type="scientific">Arundo donax</name>
    <name type="common">Giant reed</name>
    <name type="synonym">Donax arundinaceus</name>
    <dbReference type="NCBI Taxonomy" id="35708"/>
    <lineage>
        <taxon>Eukaryota</taxon>
        <taxon>Viridiplantae</taxon>
        <taxon>Streptophyta</taxon>
        <taxon>Embryophyta</taxon>
        <taxon>Tracheophyta</taxon>
        <taxon>Spermatophyta</taxon>
        <taxon>Magnoliopsida</taxon>
        <taxon>Liliopsida</taxon>
        <taxon>Poales</taxon>
        <taxon>Poaceae</taxon>
        <taxon>PACMAD clade</taxon>
        <taxon>Arundinoideae</taxon>
        <taxon>Arundineae</taxon>
        <taxon>Arundo</taxon>
    </lineage>
</organism>
<reference evidence="1" key="2">
    <citation type="journal article" date="2015" name="Data Brief">
        <title>Shoot transcriptome of the giant reed, Arundo donax.</title>
        <authorList>
            <person name="Barrero R.A."/>
            <person name="Guerrero F.D."/>
            <person name="Moolhuijzen P."/>
            <person name="Goolsby J.A."/>
            <person name="Tidwell J."/>
            <person name="Bellgard S.E."/>
            <person name="Bellgard M.I."/>
        </authorList>
    </citation>
    <scope>NUCLEOTIDE SEQUENCE</scope>
    <source>
        <tissue evidence="1">Shoot tissue taken approximately 20 cm above the soil surface</tissue>
    </source>
</reference>